<dbReference type="CDD" id="cd04179">
    <property type="entry name" value="DPM_DPG-synthase_like"/>
    <property type="match status" value="1"/>
</dbReference>
<feature type="domain" description="Glycosyltransferase 2-like" evidence="2">
    <location>
        <begin position="15"/>
        <end position="176"/>
    </location>
</feature>
<gene>
    <name evidence="3" type="ORF">GALL_115880</name>
</gene>
<feature type="transmembrane region" description="Helical" evidence="1">
    <location>
        <begin position="247"/>
        <end position="271"/>
    </location>
</feature>
<dbReference type="Pfam" id="PF00535">
    <property type="entry name" value="Glycos_transf_2"/>
    <property type="match status" value="1"/>
</dbReference>
<dbReference type="PANTHER" id="PTHR48090">
    <property type="entry name" value="UNDECAPRENYL-PHOSPHATE 4-DEOXY-4-FORMAMIDO-L-ARABINOSE TRANSFERASE-RELATED"/>
    <property type="match status" value="1"/>
</dbReference>
<dbReference type="GO" id="GO:0047267">
    <property type="term" value="F:undecaprenyl-phosphate mannosyltransferase activity"/>
    <property type="evidence" value="ECO:0007669"/>
    <property type="project" value="UniProtKB-EC"/>
</dbReference>
<evidence type="ECO:0000256" key="1">
    <source>
        <dbReference type="SAM" id="Phobius"/>
    </source>
</evidence>
<evidence type="ECO:0000313" key="3">
    <source>
        <dbReference type="EMBL" id="OIR06398.1"/>
    </source>
</evidence>
<protein>
    <submittedName>
        <fullName evidence="3">Undecaprenyl-phosphate mannosyltransferase</fullName>
        <ecNumber evidence="3">2.4.1.54</ecNumber>
    </submittedName>
</protein>
<dbReference type="Gene3D" id="3.90.550.10">
    <property type="entry name" value="Spore Coat Polysaccharide Biosynthesis Protein SpsA, Chain A"/>
    <property type="match status" value="1"/>
</dbReference>
<comment type="caution">
    <text evidence="3">The sequence shown here is derived from an EMBL/GenBank/DDBJ whole genome shotgun (WGS) entry which is preliminary data.</text>
</comment>
<keyword evidence="3" id="KW-0328">Glycosyltransferase</keyword>
<dbReference type="PANTHER" id="PTHR48090:SF6">
    <property type="entry name" value="SLR5056 PROTEIN"/>
    <property type="match status" value="1"/>
</dbReference>
<dbReference type="InterPro" id="IPR050256">
    <property type="entry name" value="Glycosyltransferase_2"/>
</dbReference>
<dbReference type="InterPro" id="IPR029044">
    <property type="entry name" value="Nucleotide-diphossugar_trans"/>
</dbReference>
<evidence type="ECO:0000259" key="2">
    <source>
        <dbReference type="Pfam" id="PF00535"/>
    </source>
</evidence>
<feature type="transmembrane region" description="Helical" evidence="1">
    <location>
        <begin position="291"/>
        <end position="310"/>
    </location>
</feature>
<reference evidence="3" key="1">
    <citation type="submission" date="2016-10" db="EMBL/GenBank/DDBJ databases">
        <title>Sequence of Gallionella enrichment culture.</title>
        <authorList>
            <person name="Poehlein A."/>
            <person name="Muehling M."/>
            <person name="Daniel R."/>
        </authorList>
    </citation>
    <scope>NUCLEOTIDE SEQUENCE</scope>
</reference>
<proteinExistence type="predicted"/>
<dbReference type="AlphaFoldDB" id="A0A1J5T2J3"/>
<keyword evidence="1" id="KW-0472">Membrane</keyword>
<dbReference type="EMBL" id="MLJW01000044">
    <property type="protein sequence ID" value="OIR06398.1"/>
    <property type="molecule type" value="Genomic_DNA"/>
</dbReference>
<dbReference type="InterPro" id="IPR001173">
    <property type="entry name" value="Glyco_trans_2-like"/>
</dbReference>
<accession>A0A1J5T2J3</accession>
<keyword evidence="3" id="KW-0808">Transferase</keyword>
<organism evidence="3">
    <name type="scientific">mine drainage metagenome</name>
    <dbReference type="NCBI Taxonomy" id="410659"/>
    <lineage>
        <taxon>unclassified sequences</taxon>
        <taxon>metagenomes</taxon>
        <taxon>ecological metagenomes</taxon>
    </lineage>
</organism>
<keyword evidence="1" id="KW-1133">Transmembrane helix</keyword>
<name>A0A1J5T2J3_9ZZZZ</name>
<sequence length="334" mass="36637">MDQPSQSSTLPRIAVVLPCYRVTKHILDVIRTIPPQVAGIFVVDDHCPEGSGDLVQTQAADPRIVVIRHEQNLGVGGAVLTGYAAADQAGFDVFVKMDGDGQMDSAYLNRLINPILSRSADYTKGNRFFDLEALQTMPSVRRFGNFALTLLTKAASGYWHISDPTNGYTAIHRQAYRLIATAPLARGYFFETSMLINLNIVRAVAVDIPIPARYRNESSSLRVGRVLVSFPMRLIAGLLRRIIWRYYIYDVNAVSILLPFSILFMGGGAAFGLDRWIIGAIAGIPQTPGTVAIALLPIIVGFMMFMQALLMDFTDSAKMPVCRLLDDTHPATGS</sequence>
<keyword evidence="1" id="KW-0812">Transmembrane</keyword>
<dbReference type="SUPFAM" id="SSF53448">
    <property type="entry name" value="Nucleotide-diphospho-sugar transferases"/>
    <property type="match status" value="1"/>
</dbReference>
<dbReference type="EC" id="2.4.1.54" evidence="3"/>